<feature type="non-terminal residue" evidence="12">
    <location>
        <position position="1"/>
    </location>
</feature>
<keyword evidence="9" id="KW-0539">Nucleus</keyword>
<proteinExistence type="inferred from homology"/>
<dbReference type="GO" id="GO:0005668">
    <property type="term" value="C:RNA polymerase transcription factor SL1 complex"/>
    <property type="evidence" value="ECO:0007669"/>
    <property type="project" value="TreeGrafter"/>
</dbReference>
<keyword evidence="11" id="KW-1185">Reference proteome</keyword>
<evidence type="ECO:0000256" key="8">
    <source>
        <dbReference type="ARBA" id="ARBA00023163"/>
    </source>
</evidence>
<evidence type="ECO:0000256" key="1">
    <source>
        <dbReference type="ARBA" id="ARBA00004604"/>
    </source>
</evidence>
<dbReference type="GO" id="GO:0042790">
    <property type="term" value="P:nucleolar large rRNA transcription by RNA polymerase I"/>
    <property type="evidence" value="ECO:0007669"/>
    <property type="project" value="TreeGrafter"/>
</dbReference>
<evidence type="ECO:0000313" key="11">
    <source>
        <dbReference type="Proteomes" id="UP000504635"/>
    </source>
</evidence>
<dbReference type="Pfam" id="PF20645">
    <property type="entry name" value="Rrn7_cyclin_C"/>
    <property type="match status" value="1"/>
</dbReference>
<dbReference type="RefSeq" id="XP_030756682.1">
    <property type="nucleotide sequence ID" value="XM_030900822.1"/>
</dbReference>
<reference evidence="12" key="1">
    <citation type="submission" date="2025-08" db="UniProtKB">
        <authorList>
            <consortium name="RefSeq"/>
        </authorList>
    </citation>
    <scope>IDENTIFICATION</scope>
    <source>
        <tissue evidence="12">Gonads</tissue>
    </source>
</reference>
<dbReference type="InterPro" id="IPR048538">
    <property type="entry name" value="Rrn7_cyclin_C"/>
</dbReference>
<keyword evidence="7" id="KW-0238">DNA-binding</keyword>
<protein>
    <submittedName>
        <fullName evidence="12">TATA box-binding protein-associated factor RNA polymerase I subunit B</fullName>
    </submittedName>
</protein>
<evidence type="ECO:0000256" key="9">
    <source>
        <dbReference type="ARBA" id="ARBA00023242"/>
    </source>
</evidence>
<keyword evidence="4" id="KW-0863">Zinc-finger</keyword>
<organism evidence="11 12">
    <name type="scientific">Sitophilus oryzae</name>
    <name type="common">Rice weevil</name>
    <name type="synonym">Curculio oryzae</name>
    <dbReference type="NCBI Taxonomy" id="7048"/>
    <lineage>
        <taxon>Eukaryota</taxon>
        <taxon>Metazoa</taxon>
        <taxon>Ecdysozoa</taxon>
        <taxon>Arthropoda</taxon>
        <taxon>Hexapoda</taxon>
        <taxon>Insecta</taxon>
        <taxon>Pterygota</taxon>
        <taxon>Neoptera</taxon>
        <taxon>Endopterygota</taxon>
        <taxon>Coleoptera</taxon>
        <taxon>Polyphaga</taxon>
        <taxon>Cucujiformia</taxon>
        <taxon>Curculionidae</taxon>
        <taxon>Dryophthorinae</taxon>
        <taxon>Sitophilus</taxon>
    </lineage>
</organism>
<accession>A0A6J2XYZ9</accession>
<keyword evidence="5" id="KW-0862">Zinc</keyword>
<evidence type="ECO:0000256" key="4">
    <source>
        <dbReference type="ARBA" id="ARBA00022771"/>
    </source>
</evidence>
<evidence type="ECO:0000256" key="7">
    <source>
        <dbReference type="ARBA" id="ARBA00023125"/>
    </source>
</evidence>
<dbReference type="Proteomes" id="UP000504635">
    <property type="component" value="Unplaced"/>
</dbReference>
<keyword evidence="3" id="KW-0479">Metal-binding</keyword>
<keyword evidence="8" id="KW-0804">Transcription</keyword>
<evidence type="ECO:0000256" key="6">
    <source>
        <dbReference type="ARBA" id="ARBA00023015"/>
    </source>
</evidence>
<dbReference type="OrthoDB" id="10069252at2759"/>
<keyword evidence="6" id="KW-0805">Transcription regulation</keyword>
<dbReference type="GO" id="GO:0070860">
    <property type="term" value="C:RNA polymerase I core factor complex"/>
    <property type="evidence" value="ECO:0007669"/>
    <property type="project" value="InterPro"/>
</dbReference>
<feature type="domain" description="Rrn7/TAF1B C-terminal cyclin" evidence="10">
    <location>
        <begin position="264"/>
        <end position="391"/>
    </location>
</feature>
<evidence type="ECO:0000256" key="2">
    <source>
        <dbReference type="ARBA" id="ARBA00006899"/>
    </source>
</evidence>
<dbReference type="GO" id="GO:0001164">
    <property type="term" value="F:RNA polymerase I core promoter sequence-specific DNA binding"/>
    <property type="evidence" value="ECO:0007669"/>
    <property type="project" value="InterPro"/>
</dbReference>
<dbReference type="PANTHER" id="PTHR31576">
    <property type="entry name" value="TATA BOX-BINDING PROTEIN-ASSOCIATED FACTOR RNA POLYMERASE I SUBUNIT B"/>
    <property type="match status" value="1"/>
</dbReference>
<evidence type="ECO:0000313" key="12">
    <source>
        <dbReference type="RefSeq" id="XP_030756682.1"/>
    </source>
</evidence>
<sequence length="712" mass="83633">CELQKPSCWECYNVILKGLTSELIELGAKPELKVVMKCLWMKYLHKSEVFDIKSNRTPKLSIIGSKKDIAILYNVKKRRRRRSTASSISTTLSITRQRSKKKREFVQSQYEELTLSQSLSQSTSLLGETLSSLKSDSEKSEHSAKIEYNKYSKAELKNIMSKAHLKKHKFDISGDMTCHKFLTKDFKGKFTNNPSVLTVQTLYCLLYIGLLIIQDSTQLSDLFRFIREGHLSYGSFRHYFDEEAKDETLNLPLPQQIFFANLPFRKKSAKLAQFLDVAQYIKKPDLIKLCQQFCKEMNLPEEVTHCVEKIIKYSKPQMIFKNNSPEIPNYEGRVMCCIIYVLKLIFGLDGVTEKRFSTYANLLNSQNLNIKMFVFGDWLEYLRYRKVVIKKYNMVANLMDNDNIVGEDYIKYFLNQNIQSKFKPSKIKLQKEANDYMQILSMFADSCSVSNDRKFEASLTPFLDYSQHLYKEEQIPFRNILNTSFFNDSLSFLLKPNKYLRALNTKLVKNCGGNDKIITEDPLCFQEKTRTFWSRRKKNITVRLCDSISEEQDVSEYLKSFKKESMCATKVDILLDNYQKSNKKVFKHNKGTLEIISEDIEFNFPNFETSGLYPEHFNPFERYWLNISTSPTYAYLSRSEMHDILNKLPFSLRVIMKECSRITEQNLRNLYNEFELTELCLVYRCYININKKKHNPDVTVYSNILKSCIRRW</sequence>
<comment type="subcellular location">
    <subcellularLocation>
        <location evidence="1">Nucleus</location>
        <location evidence="1">Nucleolus</location>
    </subcellularLocation>
</comment>
<evidence type="ECO:0000256" key="5">
    <source>
        <dbReference type="ARBA" id="ARBA00022833"/>
    </source>
</evidence>
<dbReference type="PANTHER" id="PTHR31576:SF2">
    <property type="entry name" value="TATA BOX-BINDING PROTEIN-ASSOCIATED FACTOR RNA POLYMERASE I SUBUNIT B"/>
    <property type="match status" value="1"/>
</dbReference>
<dbReference type="GeneID" id="115882626"/>
<name>A0A6J2XYZ9_SITOR</name>
<dbReference type="InParanoid" id="A0A6J2XYZ9"/>
<gene>
    <name evidence="12" type="primary">LOC115882626</name>
</gene>
<dbReference type="InterPro" id="IPR033599">
    <property type="entry name" value="TAF1B/Rrn7"/>
</dbReference>
<evidence type="ECO:0000259" key="10">
    <source>
        <dbReference type="Pfam" id="PF20645"/>
    </source>
</evidence>
<dbReference type="CTD" id="9014"/>
<dbReference type="GO" id="GO:0008270">
    <property type="term" value="F:zinc ion binding"/>
    <property type="evidence" value="ECO:0007669"/>
    <property type="project" value="UniProtKB-KW"/>
</dbReference>
<comment type="similarity">
    <text evidence="2">Belongs to the RRN7/TAF1B family.</text>
</comment>
<dbReference type="AlphaFoldDB" id="A0A6J2XYZ9"/>
<evidence type="ECO:0000256" key="3">
    <source>
        <dbReference type="ARBA" id="ARBA00022723"/>
    </source>
</evidence>
<dbReference type="KEGG" id="soy:115882626"/>